<dbReference type="Proteomes" id="UP000318416">
    <property type="component" value="Unassembled WGS sequence"/>
</dbReference>
<keyword evidence="2" id="KW-1185">Reference proteome</keyword>
<organism evidence="1 2">
    <name type="scientific">Kitasatospora atroaurantiaca</name>
    <dbReference type="NCBI Taxonomy" id="285545"/>
    <lineage>
        <taxon>Bacteria</taxon>
        <taxon>Bacillati</taxon>
        <taxon>Actinomycetota</taxon>
        <taxon>Actinomycetes</taxon>
        <taxon>Kitasatosporales</taxon>
        <taxon>Streptomycetaceae</taxon>
        <taxon>Kitasatospora</taxon>
    </lineage>
</organism>
<comment type="caution">
    <text evidence="1">The sequence shown here is derived from an EMBL/GenBank/DDBJ whole genome shotgun (WGS) entry which is preliminary data.</text>
</comment>
<gene>
    <name evidence="1" type="ORF">FB465_6953</name>
</gene>
<dbReference type="OrthoDB" id="4548929at2"/>
<evidence type="ECO:0000313" key="2">
    <source>
        <dbReference type="Proteomes" id="UP000318416"/>
    </source>
</evidence>
<dbReference type="RefSeq" id="WP_145796842.1">
    <property type="nucleotide sequence ID" value="NZ_BAAABR010000074.1"/>
</dbReference>
<dbReference type="Pfam" id="PF19739">
    <property type="entry name" value="DUF6228"/>
    <property type="match status" value="1"/>
</dbReference>
<name>A0A561F1N8_9ACTN</name>
<accession>A0A561F1N8</accession>
<sequence>MSSHDTDLDTPTAVTVRCQNNRSVSVRLCVCSRPDEDRVQYAVEASAPGLTIRVDEVVSWNWGADLAPFLEGLAVDFRGWDGQRVWQTNDRDLNVSAVFRSGGHVGLTWTLRPWRSAAGGWEASVTTWLDAGEQMSALAMDVRRFLTQQDGGRD</sequence>
<reference evidence="1 2" key="1">
    <citation type="submission" date="2019-06" db="EMBL/GenBank/DDBJ databases">
        <title>Sequencing the genomes of 1000 actinobacteria strains.</title>
        <authorList>
            <person name="Klenk H.-P."/>
        </authorList>
    </citation>
    <scope>NUCLEOTIDE SEQUENCE [LARGE SCALE GENOMIC DNA]</scope>
    <source>
        <strain evidence="1 2">DSM 41649</strain>
    </source>
</reference>
<dbReference type="EMBL" id="VIVR01000001">
    <property type="protein sequence ID" value="TWE21742.1"/>
    <property type="molecule type" value="Genomic_DNA"/>
</dbReference>
<dbReference type="InterPro" id="IPR046196">
    <property type="entry name" value="DUF6228"/>
</dbReference>
<dbReference type="AlphaFoldDB" id="A0A561F1N8"/>
<evidence type="ECO:0000313" key="1">
    <source>
        <dbReference type="EMBL" id="TWE21742.1"/>
    </source>
</evidence>
<protein>
    <submittedName>
        <fullName evidence="1">Uncharacterized protein</fullName>
    </submittedName>
</protein>
<proteinExistence type="predicted"/>